<evidence type="ECO:0000256" key="1">
    <source>
        <dbReference type="ARBA" id="ARBA00001974"/>
    </source>
</evidence>
<dbReference type="Gene3D" id="2.40.110.10">
    <property type="entry name" value="Butyryl-CoA Dehydrogenase, subunit A, domain 2"/>
    <property type="match status" value="1"/>
</dbReference>
<dbReference type="SUPFAM" id="SSF56645">
    <property type="entry name" value="Acyl-CoA dehydrogenase NM domain-like"/>
    <property type="match status" value="1"/>
</dbReference>
<dbReference type="OrthoDB" id="9775090at2"/>
<evidence type="ECO:0000259" key="7">
    <source>
        <dbReference type="Pfam" id="PF00441"/>
    </source>
</evidence>
<dbReference type="FunFam" id="2.40.110.10:FF:000011">
    <property type="entry name" value="Acyl-CoA dehydrogenase FadE34"/>
    <property type="match status" value="1"/>
</dbReference>
<dbReference type="AlphaFoldDB" id="A3VLN3"/>
<evidence type="ECO:0000256" key="5">
    <source>
        <dbReference type="ARBA" id="ARBA00023002"/>
    </source>
</evidence>
<keyword evidence="4 6" id="KW-0274">FAD</keyword>
<dbReference type="SUPFAM" id="SSF47203">
    <property type="entry name" value="Acyl-CoA dehydrogenase C-terminal domain-like"/>
    <property type="match status" value="1"/>
</dbReference>
<protein>
    <submittedName>
        <fullName evidence="10">Pimeloyl-CoA dehydrogenase (Large subunit)</fullName>
    </submittedName>
</protein>
<dbReference type="InterPro" id="IPR013786">
    <property type="entry name" value="AcylCoA_DH/ox_N"/>
</dbReference>
<evidence type="ECO:0000256" key="2">
    <source>
        <dbReference type="ARBA" id="ARBA00009347"/>
    </source>
</evidence>
<dbReference type="Gene3D" id="1.10.540.10">
    <property type="entry name" value="Acyl-CoA dehydrogenase/oxidase, N-terminal domain"/>
    <property type="match status" value="1"/>
</dbReference>
<dbReference type="EMBL" id="AAMT01000024">
    <property type="protein sequence ID" value="EAQ10810.1"/>
    <property type="molecule type" value="Genomic_DNA"/>
</dbReference>
<evidence type="ECO:0000259" key="8">
    <source>
        <dbReference type="Pfam" id="PF02770"/>
    </source>
</evidence>
<feature type="domain" description="Acyl-CoA dehydrogenase/oxidase N-terminal" evidence="9">
    <location>
        <begin position="22"/>
        <end position="136"/>
    </location>
</feature>
<dbReference type="GO" id="GO:0050660">
    <property type="term" value="F:flavin adenine dinucleotide binding"/>
    <property type="evidence" value="ECO:0007669"/>
    <property type="project" value="InterPro"/>
</dbReference>
<evidence type="ECO:0000256" key="4">
    <source>
        <dbReference type="ARBA" id="ARBA00022827"/>
    </source>
</evidence>
<dbReference type="Proteomes" id="UP000002931">
    <property type="component" value="Unassembled WGS sequence"/>
</dbReference>
<proteinExistence type="inferred from homology"/>
<keyword evidence="11" id="KW-1185">Reference proteome</keyword>
<organism evidence="10 11">
    <name type="scientific">Maritimibacter alkaliphilus HTCC2654</name>
    <dbReference type="NCBI Taxonomy" id="314271"/>
    <lineage>
        <taxon>Bacteria</taxon>
        <taxon>Pseudomonadati</taxon>
        <taxon>Pseudomonadota</taxon>
        <taxon>Alphaproteobacteria</taxon>
        <taxon>Rhodobacterales</taxon>
        <taxon>Roseobacteraceae</taxon>
        <taxon>Maritimibacter</taxon>
    </lineage>
</organism>
<dbReference type="InterPro" id="IPR036250">
    <property type="entry name" value="AcylCo_DH-like_C"/>
</dbReference>
<dbReference type="STRING" id="314271.RB2654_21618"/>
<dbReference type="InterPro" id="IPR009075">
    <property type="entry name" value="AcylCo_DH/oxidase_C"/>
</dbReference>
<dbReference type="Pfam" id="PF00441">
    <property type="entry name" value="Acyl-CoA_dh_1"/>
    <property type="match status" value="1"/>
</dbReference>
<dbReference type="InterPro" id="IPR006091">
    <property type="entry name" value="Acyl-CoA_Oxase/DH_mid-dom"/>
</dbReference>
<comment type="caution">
    <text evidence="10">The sequence shown here is derived from an EMBL/GenBank/DDBJ whole genome shotgun (WGS) entry which is preliminary data.</text>
</comment>
<reference evidence="10 11" key="1">
    <citation type="journal article" date="2010" name="J. Bacteriol.">
        <title>Genome sequences of Pelagibaca bermudensis HTCC2601T and Maritimibacter alkaliphilus HTCC2654T, the type strains of two marine Roseobacter genera.</title>
        <authorList>
            <person name="Thrash J.C."/>
            <person name="Cho J.C."/>
            <person name="Ferriera S."/>
            <person name="Johnson J."/>
            <person name="Vergin K.L."/>
            <person name="Giovannoni S.J."/>
        </authorList>
    </citation>
    <scope>NUCLEOTIDE SEQUENCE [LARGE SCALE GENOMIC DNA]</scope>
    <source>
        <strain evidence="10 11">HTCC2654</strain>
    </source>
</reference>
<evidence type="ECO:0000256" key="3">
    <source>
        <dbReference type="ARBA" id="ARBA00022630"/>
    </source>
</evidence>
<gene>
    <name evidence="10" type="ORF">RB2654_21618</name>
</gene>
<name>A3VLN3_9RHOB</name>
<dbReference type="GO" id="GO:0005886">
    <property type="term" value="C:plasma membrane"/>
    <property type="evidence" value="ECO:0007669"/>
    <property type="project" value="TreeGrafter"/>
</dbReference>
<feature type="domain" description="Acyl-CoA oxidase/dehydrogenase middle" evidence="8">
    <location>
        <begin position="140"/>
        <end position="234"/>
    </location>
</feature>
<dbReference type="InterPro" id="IPR037069">
    <property type="entry name" value="AcylCoA_DH/ox_N_sf"/>
</dbReference>
<dbReference type="InterPro" id="IPR052161">
    <property type="entry name" value="Mycobact_Acyl-CoA_DH"/>
</dbReference>
<dbReference type="HOGENOM" id="CLU_018204_9_0_5"/>
<evidence type="ECO:0000256" key="6">
    <source>
        <dbReference type="RuleBase" id="RU362125"/>
    </source>
</evidence>
<feature type="domain" description="Acyl-CoA dehydrogenase/oxidase C-terminal" evidence="7">
    <location>
        <begin position="246"/>
        <end position="410"/>
    </location>
</feature>
<dbReference type="InterPro" id="IPR046373">
    <property type="entry name" value="Acyl-CoA_Oxase/DH_mid-dom_sf"/>
</dbReference>
<dbReference type="InterPro" id="IPR009100">
    <property type="entry name" value="AcylCoA_DH/oxidase_NM_dom_sf"/>
</dbReference>
<evidence type="ECO:0000259" key="9">
    <source>
        <dbReference type="Pfam" id="PF02771"/>
    </source>
</evidence>
<comment type="cofactor">
    <cofactor evidence="1 6">
        <name>FAD</name>
        <dbReference type="ChEBI" id="CHEBI:57692"/>
    </cofactor>
</comment>
<evidence type="ECO:0000313" key="11">
    <source>
        <dbReference type="Proteomes" id="UP000002931"/>
    </source>
</evidence>
<keyword evidence="3 6" id="KW-0285">Flavoprotein</keyword>
<comment type="similarity">
    <text evidence="2 6">Belongs to the acyl-CoA dehydrogenase family.</text>
</comment>
<keyword evidence="5 6" id="KW-0560">Oxidoreductase</keyword>
<evidence type="ECO:0000313" key="10">
    <source>
        <dbReference type="EMBL" id="EAQ10810.1"/>
    </source>
</evidence>
<dbReference type="RefSeq" id="WP_008335898.1">
    <property type="nucleotide sequence ID" value="NZ_CH902580.1"/>
</dbReference>
<dbReference type="PANTHER" id="PTHR43292">
    <property type="entry name" value="ACYL-COA DEHYDROGENASE"/>
    <property type="match status" value="1"/>
</dbReference>
<dbReference type="Pfam" id="PF02771">
    <property type="entry name" value="Acyl-CoA_dh_N"/>
    <property type="match status" value="1"/>
</dbReference>
<sequence>MRDQGARDFQDERDHIDFLLDDELRAFRRDVRAFLRDAVPQETRDRIDRGYAATKPEIVDFLAKLSAKGWVAPAWPAEYGGPGWTQLQRMVYSTELARNAAPSIPPFGVSMIGPVLYTFGTQAQKDKYLPGILSGEDFWCQGFSEPGSGSDLASLRTKAEDKGDHYLLNGQKIWTSKAQYADRIFLLARTDEAPRKQGGISMFVLDMDTPGIVVKPIISIDMNHSLNEVFFEDVKIPADGLVGERGKGWDYAKFLLGNERTGITNVGRCRRQVERLKRLARADLIPGVDLSKDGAFLRDLARVEADLTALEISEIRILSQGKNGPSAMTGPSVLKLASAQIQQTLAELIVSTLGHYAAGRGAEFIDAFDDLGGLPPDFVDGALNEYLFGRAVSIYGGTNQIQRDILARAALETRP</sequence>
<accession>A3VLN3</accession>
<dbReference type="Gene3D" id="1.20.140.10">
    <property type="entry name" value="Butyryl-CoA Dehydrogenase, subunit A, domain 3"/>
    <property type="match status" value="1"/>
</dbReference>
<dbReference type="Pfam" id="PF02770">
    <property type="entry name" value="Acyl-CoA_dh_M"/>
    <property type="match status" value="1"/>
</dbReference>
<dbReference type="PANTHER" id="PTHR43292:SF3">
    <property type="entry name" value="ACYL-COA DEHYDROGENASE FADE29"/>
    <property type="match status" value="1"/>
</dbReference>
<dbReference type="eggNOG" id="COG1960">
    <property type="taxonomic scope" value="Bacteria"/>
</dbReference>
<dbReference type="GO" id="GO:0016627">
    <property type="term" value="F:oxidoreductase activity, acting on the CH-CH group of donors"/>
    <property type="evidence" value="ECO:0007669"/>
    <property type="project" value="InterPro"/>
</dbReference>